<evidence type="ECO:0000313" key="2">
    <source>
        <dbReference type="Proteomes" id="UP000322699"/>
    </source>
</evidence>
<dbReference type="EMBL" id="VRLW01000001">
    <property type="protein sequence ID" value="KAA1259976.1"/>
    <property type="molecule type" value="Genomic_DNA"/>
</dbReference>
<dbReference type="OrthoDB" id="276348at2"/>
<dbReference type="Proteomes" id="UP000322699">
    <property type="component" value="Unassembled WGS sequence"/>
</dbReference>
<proteinExistence type="predicted"/>
<organism evidence="1 2">
    <name type="scientific">Rubripirellula obstinata</name>
    <dbReference type="NCBI Taxonomy" id="406547"/>
    <lineage>
        <taxon>Bacteria</taxon>
        <taxon>Pseudomonadati</taxon>
        <taxon>Planctomycetota</taxon>
        <taxon>Planctomycetia</taxon>
        <taxon>Pirellulales</taxon>
        <taxon>Pirellulaceae</taxon>
        <taxon>Rubripirellula</taxon>
    </lineage>
</organism>
<evidence type="ECO:0000313" key="1">
    <source>
        <dbReference type="EMBL" id="KAA1259976.1"/>
    </source>
</evidence>
<evidence type="ECO:0008006" key="3">
    <source>
        <dbReference type="Google" id="ProtNLM"/>
    </source>
</evidence>
<dbReference type="AlphaFoldDB" id="A0A5B1CHF1"/>
<dbReference type="RefSeq" id="WP_068265376.1">
    <property type="nucleotide sequence ID" value="NZ_LWSK01000085.1"/>
</dbReference>
<reference evidence="1 2" key="1">
    <citation type="submission" date="2019-08" db="EMBL/GenBank/DDBJ databases">
        <title>Deep-cultivation of Planctomycetes and their phenomic and genomic characterization uncovers novel biology.</title>
        <authorList>
            <person name="Wiegand S."/>
            <person name="Jogler M."/>
            <person name="Boedeker C."/>
            <person name="Pinto D."/>
            <person name="Vollmers J."/>
            <person name="Rivas-Marin E."/>
            <person name="Kohn T."/>
            <person name="Peeters S.H."/>
            <person name="Heuer A."/>
            <person name="Rast P."/>
            <person name="Oberbeckmann S."/>
            <person name="Bunk B."/>
            <person name="Jeske O."/>
            <person name="Meyerdierks A."/>
            <person name="Storesund J.E."/>
            <person name="Kallscheuer N."/>
            <person name="Luecker S."/>
            <person name="Lage O.M."/>
            <person name="Pohl T."/>
            <person name="Merkel B.J."/>
            <person name="Hornburger P."/>
            <person name="Mueller R.-W."/>
            <person name="Bruemmer F."/>
            <person name="Labrenz M."/>
            <person name="Spormann A.M."/>
            <person name="Op Den Camp H."/>
            <person name="Overmann J."/>
            <person name="Amann R."/>
            <person name="Jetten M.S.M."/>
            <person name="Mascher T."/>
            <person name="Medema M.H."/>
            <person name="Devos D.P."/>
            <person name="Kaster A.-K."/>
            <person name="Ovreas L."/>
            <person name="Rohde M."/>
            <person name="Galperin M.Y."/>
            <person name="Jogler C."/>
        </authorList>
    </citation>
    <scope>NUCLEOTIDE SEQUENCE [LARGE SCALE GENOMIC DNA]</scope>
    <source>
        <strain evidence="1 2">LF1</strain>
    </source>
</reference>
<sequence>MAEWFIKRDEESGDLGPLRPPDLLKMVREGSVTRQTMIRKNDSAYFEAGQVGGLFEAAMRPTIEHFCPSCKHSVNEPPTVCAYCGQELYKAITKITENTISLPNEKLPSQAGRSVKNWLKKKRIVKDDSDE</sequence>
<protein>
    <recommendedName>
        <fullName evidence="3">GYF domain-containing protein</fullName>
    </recommendedName>
</protein>
<keyword evidence="2" id="KW-1185">Reference proteome</keyword>
<name>A0A5B1CHF1_9BACT</name>
<accession>A0A5B1CHF1</accession>
<gene>
    <name evidence="1" type="ORF">LF1_25140</name>
</gene>
<comment type="caution">
    <text evidence="1">The sequence shown here is derived from an EMBL/GenBank/DDBJ whole genome shotgun (WGS) entry which is preliminary data.</text>
</comment>